<evidence type="ECO:0000313" key="1">
    <source>
        <dbReference type="EMBL" id="KAJ3498444.1"/>
    </source>
</evidence>
<dbReference type="EMBL" id="JANAKD010000050">
    <property type="protein sequence ID" value="KAJ3498444.1"/>
    <property type="molecule type" value="Genomic_DNA"/>
</dbReference>
<accession>A0ACC1R4W0</accession>
<organism evidence="1 2">
    <name type="scientific">Lecanicillium saksenae</name>
    <dbReference type="NCBI Taxonomy" id="468837"/>
    <lineage>
        <taxon>Eukaryota</taxon>
        <taxon>Fungi</taxon>
        <taxon>Dikarya</taxon>
        <taxon>Ascomycota</taxon>
        <taxon>Pezizomycotina</taxon>
        <taxon>Sordariomycetes</taxon>
        <taxon>Hypocreomycetidae</taxon>
        <taxon>Hypocreales</taxon>
        <taxon>Cordycipitaceae</taxon>
        <taxon>Lecanicillium</taxon>
    </lineage>
</organism>
<proteinExistence type="predicted"/>
<reference evidence="1" key="1">
    <citation type="submission" date="2022-07" db="EMBL/GenBank/DDBJ databases">
        <title>Genome Sequence of Lecanicillium saksenae.</title>
        <authorList>
            <person name="Buettner E."/>
        </authorList>
    </citation>
    <scope>NUCLEOTIDE SEQUENCE</scope>
    <source>
        <strain evidence="1">VT-O1</strain>
    </source>
</reference>
<dbReference type="Proteomes" id="UP001148737">
    <property type="component" value="Unassembled WGS sequence"/>
</dbReference>
<comment type="caution">
    <text evidence="1">The sequence shown here is derived from an EMBL/GenBank/DDBJ whole genome shotgun (WGS) entry which is preliminary data.</text>
</comment>
<evidence type="ECO:0000313" key="2">
    <source>
        <dbReference type="Proteomes" id="UP001148737"/>
    </source>
</evidence>
<sequence>MPLETCRAGAMDDMERRDGTYIEAVRASLRAAAYCMGPGTGSWHREMWVELADNMALFCDKRGSLGNIQEKAVQLHEDITSGWAAHRLTQPLWTAISCTAALDVTASKPPSDRMENKIVVHILYIENAMKVLPWSVPPCDAVKPHMAAPVLTECGASRNMNSRYTKIKPI</sequence>
<protein>
    <submittedName>
        <fullName evidence="1">Uncharacterized protein</fullName>
    </submittedName>
</protein>
<gene>
    <name evidence="1" type="ORF">NLG97_g1117</name>
</gene>
<name>A0ACC1R4W0_9HYPO</name>
<keyword evidence="2" id="KW-1185">Reference proteome</keyword>